<dbReference type="SUPFAM" id="SSF51695">
    <property type="entry name" value="PLC-like phosphodiesterases"/>
    <property type="match status" value="1"/>
</dbReference>
<name>A0A9W9TK17_9EURO</name>
<comment type="similarity">
    <text evidence="1">Belongs to the AIM6 family.</text>
</comment>
<feature type="region of interest" description="Disordered" evidence="3">
    <location>
        <begin position="1"/>
        <end position="44"/>
    </location>
</feature>
<evidence type="ECO:0000256" key="2">
    <source>
        <dbReference type="ARBA" id="ARBA00014286"/>
    </source>
</evidence>
<keyword evidence="4" id="KW-0472">Membrane</keyword>
<evidence type="ECO:0000313" key="5">
    <source>
        <dbReference type="EMBL" id="KAJ5225424.1"/>
    </source>
</evidence>
<dbReference type="GO" id="GO:0006629">
    <property type="term" value="P:lipid metabolic process"/>
    <property type="evidence" value="ECO:0007669"/>
    <property type="project" value="InterPro"/>
</dbReference>
<dbReference type="GeneID" id="83203248"/>
<dbReference type="InterPro" id="IPR017946">
    <property type="entry name" value="PLC-like_Pdiesterase_TIM-brl"/>
</dbReference>
<evidence type="ECO:0000256" key="3">
    <source>
        <dbReference type="SAM" id="MobiDB-lite"/>
    </source>
</evidence>
<dbReference type="RefSeq" id="XP_058328835.1">
    <property type="nucleotide sequence ID" value="XM_058475945.1"/>
</dbReference>
<proteinExistence type="inferred from homology"/>
<comment type="caution">
    <text evidence="5">The sequence shown here is derived from an EMBL/GenBank/DDBJ whole genome shotgun (WGS) entry which is preliminary data.</text>
</comment>
<sequence length="374" mass="42497">MSSITRVSDAWELMPPGVTAEESQDTKGNTTDDPESGSPSPPAKRDLPRLVIRRCFWGLLIILYILKILHLAQQKDALFFESTIESKEHVDHPQDRIFHIPHYQSRQAVPAVCASYDIHGHQIPFHDAIASGCTGIEITVYPSGRELLVGHHPDTLARGLDLHGIYLDPLLDLIRRHNRPRQRLRAGMHDGEISGVFLENPRQSLVLLIRLNMNEQNAETAWALLSAQLKSLREAGYLTHYEGSTLVQGPVTIVASGDAPFHRVPEGSAFRDIFYDLPLADVLSTPAQTWDHELEFNMRNVYYVSVDFHETIGEVSEAGFAEEQILRIRDHVRKAHERGLKLRYWNSVGWQSQYRNYVRQILLHEGVDSITIQK</sequence>
<dbReference type="AlphaFoldDB" id="A0A9W9TK17"/>
<dbReference type="InterPro" id="IPR051236">
    <property type="entry name" value="HAT_RTT109-like"/>
</dbReference>
<accession>A0A9W9TK17</accession>
<feature type="transmembrane region" description="Helical" evidence="4">
    <location>
        <begin position="55"/>
        <end position="72"/>
    </location>
</feature>
<dbReference type="PANTHER" id="PTHR31571">
    <property type="entry name" value="ALTERED INHERITANCE OF MITOCHONDRIA PROTEIN 6"/>
    <property type="match status" value="1"/>
</dbReference>
<gene>
    <name evidence="5" type="ORF">N7468_006649</name>
</gene>
<evidence type="ECO:0000313" key="6">
    <source>
        <dbReference type="Proteomes" id="UP001150941"/>
    </source>
</evidence>
<protein>
    <recommendedName>
        <fullName evidence="2">Altered inheritance of mitochondria protein 6</fullName>
    </recommendedName>
</protein>
<keyword evidence="6" id="KW-1185">Reference proteome</keyword>
<dbReference type="Proteomes" id="UP001150941">
    <property type="component" value="Unassembled WGS sequence"/>
</dbReference>
<reference evidence="5" key="1">
    <citation type="submission" date="2022-11" db="EMBL/GenBank/DDBJ databases">
        <authorList>
            <person name="Petersen C."/>
        </authorList>
    </citation>
    <scope>NUCLEOTIDE SEQUENCE</scope>
    <source>
        <strain evidence="5">IBT 19713</strain>
    </source>
</reference>
<evidence type="ECO:0000256" key="4">
    <source>
        <dbReference type="SAM" id="Phobius"/>
    </source>
</evidence>
<keyword evidence="4" id="KW-0812">Transmembrane</keyword>
<dbReference type="PANTHER" id="PTHR31571:SF1">
    <property type="entry name" value="ALTERED INHERITANCE OF MITOCHONDRIA PROTEIN 6"/>
    <property type="match status" value="1"/>
</dbReference>
<keyword evidence="4" id="KW-1133">Transmembrane helix</keyword>
<dbReference type="OrthoDB" id="4153866at2759"/>
<dbReference type="GO" id="GO:0008081">
    <property type="term" value="F:phosphoric diester hydrolase activity"/>
    <property type="evidence" value="ECO:0007669"/>
    <property type="project" value="InterPro"/>
</dbReference>
<dbReference type="EMBL" id="JAPQKS010000005">
    <property type="protein sequence ID" value="KAJ5225424.1"/>
    <property type="molecule type" value="Genomic_DNA"/>
</dbReference>
<organism evidence="5 6">
    <name type="scientific">Penicillium chermesinum</name>
    <dbReference type="NCBI Taxonomy" id="63820"/>
    <lineage>
        <taxon>Eukaryota</taxon>
        <taxon>Fungi</taxon>
        <taxon>Dikarya</taxon>
        <taxon>Ascomycota</taxon>
        <taxon>Pezizomycotina</taxon>
        <taxon>Eurotiomycetes</taxon>
        <taxon>Eurotiomycetidae</taxon>
        <taxon>Eurotiales</taxon>
        <taxon>Aspergillaceae</taxon>
        <taxon>Penicillium</taxon>
    </lineage>
</organism>
<reference evidence="5" key="2">
    <citation type="journal article" date="2023" name="IMA Fungus">
        <title>Comparative genomic study of the Penicillium genus elucidates a diverse pangenome and 15 lateral gene transfer events.</title>
        <authorList>
            <person name="Petersen C."/>
            <person name="Sorensen T."/>
            <person name="Nielsen M.R."/>
            <person name="Sondergaard T.E."/>
            <person name="Sorensen J.L."/>
            <person name="Fitzpatrick D.A."/>
            <person name="Frisvad J.C."/>
            <person name="Nielsen K.L."/>
        </authorList>
    </citation>
    <scope>NUCLEOTIDE SEQUENCE</scope>
    <source>
        <strain evidence="5">IBT 19713</strain>
    </source>
</reference>
<evidence type="ECO:0000256" key="1">
    <source>
        <dbReference type="ARBA" id="ARBA00008858"/>
    </source>
</evidence>